<proteinExistence type="predicted"/>
<gene>
    <name evidence="2" type="ORF">SAMN04488067_11240</name>
</gene>
<protein>
    <submittedName>
        <fullName evidence="2">Uncharacterized protein</fullName>
    </submittedName>
</protein>
<keyword evidence="1" id="KW-0812">Transmembrane</keyword>
<dbReference type="AlphaFoldDB" id="A0A1G7QKE8"/>
<feature type="transmembrane region" description="Helical" evidence="1">
    <location>
        <begin position="18"/>
        <end position="37"/>
    </location>
</feature>
<accession>A0A1G7QKE8</accession>
<sequence>MVRSRSTRETPTALRSRLLIPAFVALVAGVGGVAFGLTHDDAVTALGALLFLPSAALLFGIVAKRHGIGPVSPSRRRSN</sequence>
<dbReference type="Proteomes" id="UP000324020">
    <property type="component" value="Unassembled WGS sequence"/>
</dbReference>
<keyword evidence="1" id="KW-0472">Membrane</keyword>
<name>A0A1G7QKE8_9EURY</name>
<evidence type="ECO:0000313" key="2">
    <source>
        <dbReference type="EMBL" id="SDF98974.1"/>
    </source>
</evidence>
<reference evidence="2 3" key="1">
    <citation type="submission" date="2016-10" db="EMBL/GenBank/DDBJ databases">
        <authorList>
            <person name="Varghese N."/>
            <person name="Submissions S."/>
        </authorList>
    </citation>
    <scope>NUCLEOTIDE SEQUENCE [LARGE SCALE GENOMIC DNA]</scope>
    <source>
        <strain evidence="2 3">CGMCC 1.3527</strain>
    </source>
</reference>
<evidence type="ECO:0000313" key="3">
    <source>
        <dbReference type="Proteomes" id="UP000324020"/>
    </source>
</evidence>
<organism evidence="2 3">
    <name type="scientific">Halorubrum xinjiangense</name>
    <dbReference type="NCBI Taxonomy" id="261291"/>
    <lineage>
        <taxon>Archaea</taxon>
        <taxon>Methanobacteriati</taxon>
        <taxon>Methanobacteriota</taxon>
        <taxon>Stenosarchaea group</taxon>
        <taxon>Halobacteria</taxon>
        <taxon>Halobacteriales</taxon>
        <taxon>Haloferacaceae</taxon>
        <taxon>Halorubrum</taxon>
    </lineage>
</organism>
<evidence type="ECO:0000256" key="1">
    <source>
        <dbReference type="SAM" id="Phobius"/>
    </source>
</evidence>
<feature type="transmembrane region" description="Helical" evidence="1">
    <location>
        <begin position="43"/>
        <end position="63"/>
    </location>
</feature>
<keyword evidence="3" id="KW-1185">Reference proteome</keyword>
<keyword evidence="1" id="KW-1133">Transmembrane helix</keyword>
<dbReference type="EMBL" id="FNBO01000012">
    <property type="protein sequence ID" value="SDF98974.1"/>
    <property type="molecule type" value="Genomic_DNA"/>
</dbReference>